<keyword evidence="1" id="KW-1133">Transmembrane helix</keyword>
<evidence type="ECO:0000313" key="3">
    <source>
        <dbReference type="Proteomes" id="UP001597520"/>
    </source>
</evidence>
<gene>
    <name evidence="2" type="ORF">ACFSUB_01335</name>
</gene>
<protein>
    <submittedName>
        <fullName evidence="2">Holin</fullName>
    </submittedName>
</protein>
<dbReference type="Pfam" id="PF06946">
    <property type="entry name" value="Phage_holin_5_1"/>
    <property type="match status" value="1"/>
</dbReference>
<name>A0ABW5SWF4_9BACI</name>
<organism evidence="2 3">
    <name type="scientific">Salibacterium lacus</name>
    <dbReference type="NCBI Taxonomy" id="1898109"/>
    <lineage>
        <taxon>Bacteria</taxon>
        <taxon>Bacillati</taxon>
        <taxon>Bacillota</taxon>
        <taxon>Bacilli</taxon>
        <taxon>Bacillales</taxon>
        <taxon>Bacillaceae</taxon>
    </lineage>
</organism>
<feature type="transmembrane region" description="Helical" evidence="1">
    <location>
        <begin position="37"/>
        <end position="56"/>
    </location>
</feature>
<reference evidence="3" key="1">
    <citation type="journal article" date="2019" name="Int. J. Syst. Evol. Microbiol.">
        <title>The Global Catalogue of Microorganisms (GCM) 10K type strain sequencing project: providing services to taxonomists for standard genome sequencing and annotation.</title>
        <authorList>
            <consortium name="The Broad Institute Genomics Platform"/>
            <consortium name="The Broad Institute Genome Sequencing Center for Infectious Disease"/>
            <person name="Wu L."/>
            <person name="Ma J."/>
        </authorList>
    </citation>
    <scope>NUCLEOTIDE SEQUENCE [LARGE SCALE GENOMIC DNA]</scope>
    <source>
        <strain evidence="3">KCTC 33792</strain>
    </source>
</reference>
<comment type="caution">
    <text evidence="2">The sequence shown here is derived from an EMBL/GenBank/DDBJ whole genome shotgun (WGS) entry which is preliminary data.</text>
</comment>
<dbReference type="Proteomes" id="UP001597520">
    <property type="component" value="Unassembled WGS sequence"/>
</dbReference>
<keyword evidence="1" id="KW-0812">Transmembrane</keyword>
<dbReference type="RefSeq" id="WP_380711390.1">
    <property type="nucleotide sequence ID" value="NZ_JBHUML010000002.1"/>
</dbReference>
<keyword evidence="1" id="KW-0472">Membrane</keyword>
<sequence length="91" mass="9234">MTEILATATAVAPITAALVEALKKTGYIPKNLTPISALLVGFLLGAASLPVFEIALAHAMWAGGISGLAAVGLFELGKQSKGGRTNANDRT</sequence>
<keyword evidence="3" id="KW-1185">Reference proteome</keyword>
<evidence type="ECO:0000256" key="1">
    <source>
        <dbReference type="SAM" id="Phobius"/>
    </source>
</evidence>
<proteinExistence type="predicted"/>
<evidence type="ECO:0000313" key="2">
    <source>
        <dbReference type="EMBL" id="MFD2704094.1"/>
    </source>
</evidence>
<dbReference type="EMBL" id="JBHUML010000002">
    <property type="protein sequence ID" value="MFD2704094.1"/>
    <property type="molecule type" value="Genomic_DNA"/>
</dbReference>
<accession>A0ABW5SWF4</accession>
<dbReference type="InterPro" id="IPR009708">
    <property type="entry name" value="Phage_A118_holin/antiholin"/>
</dbReference>